<dbReference type="NCBIfam" id="TIGR01730">
    <property type="entry name" value="RND_mfp"/>
    <property type="match status" value="1"/>
</dbReference>
<dbReference type="GO" id="GO:0022857">
    <property type="term" value="F:transmembrane transporter activity"/>
    <property type="evidence" value="ECO:0007669"/>
    <property type="project" value="InterPro"/>
</dbReference>
<dbReference type="RefSeq" id="WP_349245191.1">
    <property type="nucleotide sequence ID" value="NZ_JASCXX010000013.1"/>
</dbReference>
<dbReference type="GO" id="GO:0030313">
    <property type="term" value="C:cell envelope"/>
    <property type="evidence" value="ECO:0007669"/>
    <property type="project" value="UniProtKB-SubCell"/>
</dbReference>
<dbReference type="AlphaFoldDB" id="A0AAW6TVW5"/>
<dbReference type="Gene3D" id="1.10.287.470">
    <property type="entry name" value="Helix hairpin bin"/>
    <property type="match status" value="1"/>
</dbReference>
<feature type="domain" description="Multidrug resistance protein MdtA-like alpha-helical hairpin" evidence="6">
    <location>
        <begin position="138"/>
        <end position="204"/>
    </location>
</feature>
<dbReference type="PANTHER" id="PTHR32347">
    <property type="entry name" value="EFFLUX SYSTEM COMPONENT YKNX-RELATED"/>
    <property type="match status" value="1"/>
</dbReference>
<evidence type="ECO:0000256" key="5">
    <source>
        <dbReference type="SAM" id="MobiDB-lite"/>
    </source>
</evidence>
<evidence type="ECO:0000256" key="4">
    <source>
        <dbReference type="SAM" id="Coils"/>
    </source>
</evidence>
<feature type="domain" description="CusB-like beta-barrel" evidence="7">
    <location>
        <begin position="271"/>
        <end position="344"/>
    </location>
</feature>
<evidence type="ECO:0000259" key="6">
    <source>
        <dbReference type="Pfam" id="PF25876"/>
    </source>
</evidence>
<reference evidence="8" key="1">
    <citation type="submission" date="2023-05" db="EMBL/GenBank/DDBJ databases">
        <title>Anaerotaeda fermentans gen. nov., sp. nov., a novel anaerobic planctomycete of the new family within the order Sedimentisphaerales isolated from Taman Peninsula, Russia.</title>
        <authorList>
            <person name="Khomyakova M.A."/>
            <person name="Merkel A.Y."/>
            <person name="Slobodkin A.I."/>
        </authorList>
    </citation>
    <scope>NUCLEOTIDE SEQUENCE</scope>
    <source>
        <strain evidence="8">M17dextr</strain>
    </source>
</reference>
<dbReference type="InterPro" id="IPR006143">
    <property type="entry name" value="RND_pump_MFP"/>
</dbReference>
<dbReference type="Proteomes" id="UP001431776">
    <property type="component" value="Unassembled WGS sequence"/>
</dbReference>
<dbReference type="Pfam" id="PF25876">
    <property type="entry name" value="HH_MFP_RND"/>
    <property type="match status" value="1"/>
</dbReference>
<dbReference type="Pfam" id="PF25954">
    <property type="entry name" value="Beta-barrel_RND_2"/>
    <property type="match status" value="1"/>
</dbReference>
<proteinExistence type="inferred from homology"/>
<name>A0AAW6TVW5_9BACT</name>
<feature type="region of interest" description="Disordered" evidence="5">
    <location>
        <begin position="439"/>
        <end position="481"/>
    </location>
</feature>
<sequence length="481" mass="51773">MRFTRILIILVVVVLVLGAMGGGGFVWLKSRGAAANKATIVRVEEAGIGELIEVVSAPGEIEPKTKVEISAKTSARVVELPYEEGATVTKGDPDADPPIPASVLVRLDSKELESRLLSTQASRAAQAAQIEVEKARIASQQAGLMAQEAAVEKARRDYERQCALLLTNDVSQVSCDDARFRVEELESQLEGARHNLEAARLNLRVFEHNLEVADAGIAQAKEALSHTTIESPIDGVITRINAKVGEMVVTGMMNNPGTKILEVGDLSEMLVVAQVDESDVGKLRVGQASQVHIQAWPDKVFPGRVRAIALSQNIGTQGAKYYETEILLIDPSEQIFTGMTADADIEVAEHEGVLVVPSQAVLGREVDTLPIDIRDRLSEEEKSKTFATVVFRYLDGKAAITPVQIGASNATHTIIESGISPGEKIVVGPFKELEKLAHDQAIKDEREAKAEEEAKKKTEETPASDSNNVNDANSLPDANAA</sequence>
<comment type="similarity">
    <text evidence="2">Belongs to the membrane fusion protein (MFP) (TC 8.A.1) family.</text>
</comment>
<evidence type="ECO:0000313" key="8">
    <source>
        <dbReference type="EMBL" id="MDI6449782.1"/>
    </source>
</evidence>
<feature type="coiled-coil region" evidence="4">
    <location>
        <begin position="175"/>
        <end position="209"/>
    </location>
</feature>
<accession>A0AAW6TVW5</accession>
<comment type="caution">
    <text evidence="8">The sequence shown here is derived from an EMBL/GenBank/DDBJ whole genome shotgun (WGS) entry which is preliminary data.</text>
</comment>
<evidence type="ECO:0000256" key="1">
    <source>
        <dbReference type="ARBA" id="ARBA00004196"/>
    </source>
</evidence>
<dbReference type="PANTHER" id="PTHR32347:SF27">
    <property type="entry name" value="RND EFFLUX PUMP MEMBRANE FUSION PROTEIN BARREL-SANDWICH DOMAIN-CONTAINING PROTEIN"/>
    <property type="match status" value="1"/>
</dbReference>
<dbReference type="InterPro" id="IPR058624">
    <property type="entry name" value="MdtA-like_HH"/>
</dbReference>
<keyword evidence="3 4" id="KW-0175">Coiled coil</keyword>
<dbReference type="InterPro" id="IPR058792">
    <property type="entry name" value="Beta-barrel_RND_2"/>
</dbReference>
<comment type="subcellular location">
    <subcellularLocation>
        <location evidence="1">Cell envelope</location>
    </subcellularLocation>
</comment>
<feature type="compositionally biased region" description="Basic and acidic residues" evidence="5">
    <location>
        <begin position="439"/>
        <end position="460"/>
    </location>
</feature>
<organism evidence="8 9">
    <name type="scientific">Anaerobaca lacustris</name>
    <dbReference type="NCBI Taxonomy" id="3044600"/>
    <lineage>
        <taxon>Bacteria</taxon>
        <taxon>Pseudomonadati</taxon>
        <taxon>Planctomycetota</taxon>
        <taxon>Phycisphaerae</taxon>
        <taxon>Sedimentisphaerales</taxon>
        <taxon>Anaerobacaceae</taxon>
        <taxon>Anaerobaca</taxon>
    </lineage>
</organism>
<dbReference type="SUPFAM" id="SSF111369">
    <property type="entry name" value="HlyD-like secretion proteins"/>
    <property type="match status" value="1"/>
</dbReference>
<evidence type="ECO:0000256" key="2">
    <source>
        <dbReference type="ARBA" id="ARBA00009477"/>
    </source>
</evidence>
<dbReference type="Gene3D" id="2.40.30.170">
    <property type="match status" value="1"/>
</dbReference>
<dbReference type="EMBL" id="JASCXX010000013">
    <property type="protein sequence ID" value="MDI6449782.1"/>
    <property type="molecule type" value="Genomic_DNA"/>
</dbReference>
<evidence type="ECO:0000256" key="3">
    <source>
        <dbReference type="ARBA" id="ARBA00023054"/>
    </source>
</evidence>
<gene>
    <name evidence="8" type="ORF">QJ522_12055</name>
</gene>
<protein>
    <submittedName>
        <fullName evidence="8">Efflux RND transporter periplasmic adaptor subunit</fullName>
    </submittedName>
</protein>
<evidence type="ECO:0000259" key="7">
    <source>
        <dbReference type="Pfam" id="PF25954"/>
    </source>
</evidence>
<evidence type="ECO:0000313" key="9">
    <source>
        <dbReference type="Proteomes" id="UP001431776"/>
    </source>
</evidence>
<dbReference type="InterPro" id="IPR050465">
    <property type="entry name" value="UPF0194_transport"/>
</dbReference>
<dbReference type="GO" id="GO:0016020">
    <property type="term" value="C:membrane"/>
    <property type="evidence" value="ECO:0007669"/>
    <property type="project" value="InterPro"/>
</dbReference>
<dbReference type="Gene3D" id="2.40.420.20">
    <property type="match status" value="1"/>
</dbReference>
<dbReference type="Gene3D" id="2.40.50.100">
    <property type="match status" value="2"/>
</dbReference>
<keyword evidence="9" id="KW-1185">Reference proteome</keyword>
<feature type="compositionally biased region" description="Low complexity" evidence="5">
    <location>
        <begin position="461"/>
        <end position="474"/>
    </location>
</feature>